<keyword evidence="1" id="KW-0229">DNA integration</keyword>
<evidence type="ECO:0000256" key="3">
    <source>
        <dbReference type="ARBA" id="ARBA00023172"/>
    </source>
</evidence>
<accession>A0A4Q2RCN9</accession>
<feature type="domain" description="Tyr recombinase" evidence="5">
    <location>
        <begin position="132"/>
        <end position="329"/>
    </location>
</feature>
<keyword evidence="2 4" id="KW-0238">DNA-binding</keyword>
<sequence>MVPFAAADRSVVVPESRDQPIDRATIDARLNDHARDAAGAFAPNTIRALAADTRVFSAWCAGQGREALPASPETVAAFVDAMAGVRAPATVRRYCASIASMHRAAGLVPPTAMQPAKLALRRMARAKTTRQRQAEPLNRPALDRMLAAVGQGAEPTAIALRDAALAAVAYDTLLRRSELVSLYIEDLAPVSGEGTTILVRRSKTDQGGEGVVKFLAPDTVRALRAYLDAIGAPTHGPLFRPVTRWGRAAAKALEGQEVPRIFRKLAEAAGVRTARPHSGHSTRVGAAQDMLAAGLELGEVMQAGSWKSVAMVARYGERLLARRGAARKLAVLQNRA</sequence>
<dbReference type="GO" id="GO:0006310">
    <property type="term" value="P:DNA recombination"/>
    <property type="evidence" value="ECO:0007669"/>
    <property type="project" value="UniProtKB-KW"/>
</dbReference>
<dbReference type="InterPro" id="IPR010998">
    <property type="entry name" value="Integrase_recombinase_N"/>
</dbReference>
<name>A0A4Q2RCN9_9HYPH</name>
<dbReference type="SUPFAM" id="SSF56349">
    <property type="entry name" value="DNA breaking-rejoining enzymes"/>
    <property type="match status" value="1"/>
</dbReference>
<dbReference type="GO" id="GO:0003677">
    <property type="term" value="F:DNA binding"/>
    <property type="evidence" value="ECO:0007669"/>
    <property type="project" value="UniProtKB-UniRule"/>
</dbReference>
<reference evidence="7 8" key="2">
    <citation type="submission" date="2019-02" db="EMBL/GenBank/DDBJ databases">
        <title>'Lichenibacterium ramalinii' gen. nov. sp. nov., 'Lichenibacterium minor' gen. nov. sp. nov.</title>
        <authorList>
            <person name="Pankratov T."/>
        </authorList>
    </citation>
    <scope>NUCLEOTIDE SEQUENCE [LARGE SCALE GENOMIC DNA]</scope>
    <source>
        <strain evidence="7 8">RmlP001</strain>
    </source>
</reference>
<dbReference type="Pfam" id="PF00589">
    <property type="entry name" value="Phage_integrase"/>
    <property type="match status" value="1"/>
</dbReference>
<dbReference type="PANTHER" id="PTHR34605:SF4">
    <property type="entry name" value="DNA ADENINE METHYLTRANSFERASE"/>
    <property type="match status" value="1"/>
</dbReference>
<evidence type="ECO:0000259" key="5">
    <source>
        <dbReference type="PROSITE" id="PS51898"/>
    </source>
</evidence>
<evidence type="ECO:0000313" key="7">
    <source>
        <dbReference type="EMBL" id="RYB04367.1"/>
    </source>
</evidence>
<dbReference type="InterPro" id="IPR002104">
    <property type="entry name" value="Integrase_catalytic"/>
</dbReference>
<evidence type="ECO:0000313" key="8">
    <source>
        <dbReference type="Proteomes" id="UP000289411"/>
    </source>
</evidence>
<dbReference type="PROSITE" id="PS51898">
    <property type="entry name" value="TYR_RECOMBINASE"/>
    <property type="match status" value="1"/>
</dbReference>
<dbReference type="EMBL" id="QYBC01000010">
    <property type="protein sequence ID" value="RYB04367.1"/>
    <property type="molecule type" value="Genomic_DNA"/>
</dbReference>
<gene>
    <name evidence="7" type="ORF">D3272_13000</name>
</gene>
<dbReference type="SUPFAM" id="SSF47823">
    <property type="entry name" value="lambda integrase-like, N-terminal domain"/>
    <property type="match status" value="1"/>
</dbReference>
<dbReference type="InterPro" id="IPR013762">
    <property type="entry name" value="Integrase-like_cat_sf"/>
</dbReference>
<dbReference type="Gene3D" id="1.10.443.10">
    <property type="entry name" value="Intergrase catalytic core"/>
    <property type="match status" value="1"/>
</dbReference>
<dbReference type="InterPro" id="IPR011010">
    <property type="entry name" value="DNA_brk_join_enz"/>
</dbReference>
<dbReference type="GO" id="GO:0015074">
    <property type="term" value="P:DNA integration"/>
    <property type="evidence" value="ECO:0007669"/>
    <property type="project" value="UniProtKB-KW"/>
</dbReference>
<dbReference type="Gene3D" id="1.10.150.130">
    <property type="match status" value="1"/>
</dbReference>
<dbReference type="InterPro" id="IPR044068">
    <property type="entry name" value="CB"/>
</dbReference>
<evidence type="ECO:0000259" key="6">
    <source>
        <dbReference type="PROSITE" id="PS51900"/>
    </source>
</evidence>
<reference evidence="7 8" key="1">
    <citation type="submission" date="2018-09" db="EMBL/GenBank/DDBJ databases">
        <authorList>
            <person name="Grouzdev D.S."/>
            <person name="Krutkina M.S."/>
        </authorList>
    </citation>
    <scope>NUCLEOTIDE SEQUENCE [LARGE SCALE GENOMIC DNA]</scope>
    <source>
        <strain evidence="7 8">RmlP001</strain>
    </source>
</reference>
<keyword evidence="8" id="KW-1185">Reference proteome</keyword>
<dbReference type="InterPro" id="IPR052925">
    <property type="entry name" value="Phage_Integrase-like_Recomb"/>
</dbReference>
<dbReference type="PANTHER" id="PTHR34605">
    <property type="entry name" value="PHAGE_INTEGRASE DOMAIN-CONTAINING PROTEIN"/>
    <property type="match status" value="1"/>
</dbReference>
<organism evidence="7 8">
    <name type="scientific">Lichenibacterium ramalinae</name>
    <dbReference type="NCBI Taxonomy" id="2316527"/>
    <lineage>
        <taxon>Bacteria</taxon>
        <taxon>Pseudomonadati</taxon>
        <taxon>Pseudomonadota</taxon>
        <taxon>Alphaproteobacteria</taxon>
        <taxon>Hyphomicrobiales</taxon>
        <taxon>Lichenihabitantaceae</taxon>
        <taxon>Lichenibacterium</taxon>
    </lineage>
</organism>
<dbReference type="CDD" id="cd00799">
    <property type="entry name" value="INT_Cre_C"/>
    <property type="match status" value="1"/>
</dbReference>
<keyword evidence="3" id="KW-0233">DNA recombination</keyword>
<protein>
    <submittedName>
        <fullName evidence="7">Integrase</fullName>
    </submittedName>
</protein>
<proteinExistence type="predicted"/>
<dbReference type="AlphaFoldDB" id="A0A4Q2RCN9"/>
<feature type="domain" description="Core-binding (CB)" evidence="6">
    <location>
        <begin position="20"/>
        <end position="106"/>
    </location>
</feature>
<dbReference type="OrthoDB" id="5513193at2"/>
<evidence type="ECO:0000256" key="2">
    <source>
        <dbReference type="ARBA" id="ARBA00023125"/>
    </source>
</evidence>
<evidence type="ECO:0000256" key="1">
    <source>
        <dbReference type="ARBA" id="ARBA00022908"/>
    </source>
</evidence>
<dbReference type="Proteomes" id="UP000289411">
    <property type="component" value="Unassembled WGS sequence"/>
</dbReference>
<dbReference type="PROSITE" id="PS51900">
    <property type="entry name" value="CB"/>
    <property type="match status" value="1"/>
</dbReference>
<evidence type="ECO:0000256" key="4">
    <source>
        <dbReference type="PROSITE-ProRule" id="PRU01248"/>
    </source>
</evidence>
<comment type="caution">
    <text evidence="7">The sequence shown here is derived from an EMBL/GenBank/DDBJ whole genome shotgun (WGS) entry which is preliminary data.</text>
</comment>